<dbReference type="InterPro" id="IPR006563">
    <property type="entry name" value="POX_dom"/>
</dbReference>
<organism evidence="12 13">
    <name type="scientific">Musa acuminata subsp. malaccensis</name>
    <name type="common">Wild banana</name>
    <name type="synonym">Musa malaccensis</name>
    <dbReference type="NCBI Taxonomy" id="214687"/>
    <lineage>
        <taxon>Eukaryota</taxon>
        <taxon>Viridiplantae</taxon>
        <taxon>Streptophyta</taxon>
        <taxon>Embryophyta</taxon>
        <taxon>Tracheophyta</taxon>
        <taxon>Spermatophyta</taxon>
        <taxon>Magnoliopsida</taxon>
        <taxon>Liliopsida</taxon>
        <taxon>Zingiberales</taxon>
        <taxon>Musaceae</taxon>
        <taxon>Musa</taxon>
    </lineage>
</organism>
<evidence type="ECO:0000256" key="2">
    <source>
        <dbReference type="ARBA" id="ARBA00006454"/>
    </source>
</evidence>
<name>A0A804KZ54_MUSAM</name>
<dbReference type="FunCoup" id="A0A804KZ54">
    <property type="interactions" value="2719"/>
</dbReference>
<accession>A0A804KZ54</accession>
<comment type="subcellular location">
    <subcellularLocation>
        <location evidence="1 8">Nucleus</location>
    </subcellularLocation>
</comment>
<reference evidence="12" key="2">
    <citation type="submission" date="2021-05" db="UniProtKB">
        <authorList>
            <consortium name="EnsemblPlants"/>
        </authorList>
    </citation>
    <scope>IDENTIFICATION</scope>
    <source>
        <strain evidence="12">subsp. malaccensis</strain>
    </source>
</reference>
<dbReference type="InParanoid" id="A0A804KZ54"/>
<protein>
    <submittedName>
        <fullName evidence="11">(wild Malaysian banana) hypothetical protein</fullName>
    </submittedName>
</protein>
<dbReference type="EMBL" id="HG996476">
    <property type="protein sequence ID" value="CAG1854314.1"/>
    <property type="molecule type" value="Genomic_DNA"/>
</dbReference>
<dbReference type="AlphaFoldDB" id="A0A804KZ54"/>
<keyword evidence="3" id="KW-0805">Transcription regulation</keyword>
<dbReference type="EnsemblPlants" id="Ma10_t22500.1">
    <property type="protein sequence ID" value="Ma10_p22500.1"/>
    <property type="gene ID" value="Ma10_g22500"/>
</dbReference>
<evidence type="ECO:0000313" key="11">
    <source>
        <dbReference type="EMBL" id="CAG1854314.1"/>
    </source>
</evidence>
<evidence type="ECO:0000256" key="1">
    <source>
        <dbReference type="ARBA" id="ARBA00004123"/>
    </source>
</evidence>
<feature type="domain" description="Homeobox" evidence="10">
    <location>
        <begin position="399"/>
        <end position="462"/>
    </location>
</feature>
<dbReference type="SMART" id="SM00389">
    <property type="entry name" value="HOX"/>
    <property type="match status" value="1"/>
</dbReference>
<evidence type="ECO:0000259" key="10">
    <source>
        <dbReference type="PROSITE" id="PS50071"/>
    </source>
</evidence>
<dbReference type="Gene3D" id="1.10.10.60">
    <property type="entry name" value="Homeodomain-like"/>
    <property type="match status" value="1"/>
</dbReference>
<dbReference type="PROSITE" id="PS50071">
    <property type="entry name" value="HOMEOBOX_2"/>
    <property type="match status" value="1"/>
</dbReference>
<evidence type="ECO:0000256" key="3">
    <source>
        <dbReference type="ARBA" id="ARBA00023015"/>
    </source>
</evidence>
<feature type="compositionally biased region" description="Low complexity" evidence="9">
    <location>
        <begin position="187"/>
        <end position="202"/>
    </location>
</feature>
<gene>
    <name evidence="11" type="ORF">GSMUA_325400.1</name>
</gene>
<dbReference type="FunFam" id="1.10.10.60:FF:000117">
    <property type="entry name" value="BEL1-like homeodomain protein 9"/>
    <property type="match status" value="1"/>
</dbReference>
<dbReference type="OrthoDB" id="10056939at2759"/>
<dbReference type="GO" id="GO:0006355">
    <property type="term" value="P:regulation of DNA-templated transcription"/>
    <property type="evidence" value="ECO:0007669"/>
    <property type="project" value="InterPro"/>
</dbReference>
<keyword evidence="4 8" id="KW-0238">DNA-binding</keyword>
<evidence type="ECO:0000256" key="5">
    <source>
        <dbReference type="ARBA" id="ARBA00023155"/>
    </source>
</evidence>
<keyword evidence="13" id="KW-1185">Reference proteome</keyword>
<feature type="compositionally biased region" description="Basic and acidic residues" evidence="9">
    <location>
        <begin position="51"/>
        <end position="65"/>
    </location>
</feature>
<keyword evidence="5 8" id="KW-0371">Homeobox</keyword>
<dbReference type="Pfam" id="PF07526">
    <property type="entry name" value="POX"/>
    <property type="match status" value="1"/>
</dbReference>
<keyword evidence="7 8" id="KW-0539">Nucleus</keyword>
<feature type="region of interest" description="Disordered" evidence="9">
    <location>
        <begin position="187"/>
        <end position="206"/>
    </location>
</feature>
<evidence type="ECO:0000313" key="12">
    <source>
        <dbReference type="EnsemblPlants" id="Ma10_p22500.1"/>
    </source>
</evidence>
<dbReference type="InterPro" id="IPR009057">
    <property type="entry name" value="Homeodomain-like_sf"/>
</dbReference>
<dbReference type="SUPFAM" id="SSF46689">
    <property type="entry name" value="Homeodomain-like"/>
    <property type="match status" value="1"/>
</dbReference>
<dbReference type="OMA" id="AGGQMYH"/>
<dbReference type="Proteomes" id="UP000012960">
    <property type="component" value="Unplaced"/>
</dbReference>
<evidence type="ECO:0000256" key="4">
    <source>
        <dbReference type="ARBA" id="ARBA00023125"/>
    </source>
</evidence>
<feature type="region of interest" description="Disordered" evidence="9">
    <location>
        <begin position="51"/>
        <end position="76"/>
    </location>
</feature>
<evidence type="ECO:0000256" key="9">
    <source>
        <dbReference type="SAM" id="MobiDB-lite"/>
    </source>
</evidence>
<dbReference type="PANTHER" id="PTHR11850">
    <property type="entry name" value="HOMEOBOX PROTEIN TRANSCRIPTION FACTORS"/>
    <property type="match status" value="1"/>
</dbReference>
<dbReference type="CDD" id="cd00086">
    <property type="entry name" value="homeodomain"/>
    <property type="match status" value="1"/>
</dbReference>
<dbReference type="InterPro" id="IPR001356">
    <property type="entry name" value="HD"/>
</dbReference>
<reference evidence="11" key="1">
    <citation type="submission" date="2021-03" db="EMBL/GenBank/DDBJ databases">
        <authorList>
            <consortium name="Genoscope - CEA"/>
            <person name="William W."/>
        </authorList>
    </citation>
    <scope>NUCLEOTIDE SEQUENCE</scope>
    <source>
        <strain evidence="11">Doubled-haploid Pahang</strain>
    </source>
</reference>
<proteinExistence type="inferred from homology"/>
<comment type="similarity">
    <text evidence="2">Belongs to the TALE/BELL homeobox family.</text>
</comment>
<evidence type="ECO:0000256" key="6">
    <source>
        <dbReference type="ARBA" id="ARBA00023163"/>
    </source>
</evidence>
<dbReference type="GO" id="GO:0003677">
    <property type="term" value="F:DNA binding"/>
    <property type="evidence" value="ECO:0007669"/>
    <property type="project" value="UniProtKB-UniRule"/>
</dbReference>
<feature type="DNA-binding region" description="Homeobox" evidence="8">
    <location>
        <begin position="401"/>
        <end position="463"/>
    </location>
</feature>
<evidence type="ECO:0000256" key="8">
    <source>
        <dbReference type="PROSITE-ProRule" id="PRU00108"/>
    </source>
</evidence>
<evidence type="ECO:0000313" key="13">
    <source>
        <dbReference type="Proteomes" id="UP000012960"/>
    </source>
</evidence>
<sequence>MCNIYGWVDKIDKQKQLCVCVDCKKQKAVSFSTVCFLQGLAERSRAVEIGEERRAGTESRERQREMGSSAADRFVGGGGGGEEQLLQQQPQMYYHVPQHSRREKLRFPQEMSPSHTSFLLLHDHNAATPLYPAGSLTALLPSFCTSFSSSDYSHNPPISNGVAQFDGHGALPIPSQHQHQIHNQGFSLSLSSSSSPRPTTSRHQVITRTTPLGPFTGYAAVLNRSRFLDPARKLMEEVCHVGQQAAIGGGSREMLLDVDPSRESLVDRGGDGWTDHGTKADRQISGMYQQQWKKTSLISMLDEVYRRYKQYYQQMQAVITSFESVAGLSSAAPYASMALKAMSKHFRCLKNIISDQIHHANKGIRNEGNSREEISSFGLVDNIGYLQRTTNSTGTFAQPHVWRPQRGLPERAVSVLRSWLFEHFLHPYPTDVDKQDLAKQTGLTRNQVSNWFINARVRLWKPMVEEIHSLEMRQKNKVSAGDHRFLVTDEQSRLPPSSSKANAFGSQPPPMEYLMGTKCIDQEELSPVPVNLVCDGTPNHQHVGGVGNGVSLTLGLHQNNGVCLSEPLPLSVARRFGLEECSDTYLVTPFGDQERQFGKDVGTRLLHDFVG</sequence>
<evidence type="ECO:0000256" key="7">
    <source>
        <dbReference type="ARBA" id="ARBA00023242"/>
    </source>
</evidence>
<dbReference type="Gramene" id="Ma10_t22500.1">
    <property type="protein sequence ID" value="Ma10_p22500.1"/>
    <property type="gene ID" value="Ma10_g22500"/>
</dbReference>
<dbReference type="GO" id="GO:0005634">
    <property type="term" value="C:nucleus"/>
    <property type="evidence" value="ECO:0000318"/>
    <property type="project" value="GO_Central"/>
</dbReference>
<dbReference type="InterPro" id="IPR008422">
    <property type="entry name" value="KN_HD"/>
</dbReference>
<dbReference type="InterPro" id="IPR050224">
    <property type="entry name" value="TALE_homeobox"/>
</dbReference>
<keyword evidence="6" id="KW-0804">Transcription</keyword>
<dbReference type="SMART" id="SM00574">
    <property type="entry name" value="POX"/>
    <property type="match status" value="1"/>
</dbReference>
<dbReference type="Pfam" id="PF05920">
    <property type="entry name" value="Homeobox_KN"/>
    <property type="match status" value="1"/>
</dbReference>
<dbReference type="KEGG" id="mus:103968971"/>